<protein>
    <submittedName>
        <fullName evidence="1">(salmon louse) hypothetical protein</fullName>
    </submittedName>
</protein>
<organism evidence="1 2">
    <name type="scientific">Lepeophtheirus salmonis</name>
    <name type="common">Salmon louse</name>
    <name type="synonym">Caligus salmonis</name>
    <dbReference type="NCBI Taxonomy" id="72036"/>
    <lineage>
        <taxon>Eukaryota</taxon>
        <taxon>Metazoa</taxon>
        <taxon>Ecdysozoa</taxon>
        <taxon>Arthropoda</taxon>
        <taxon>Crustacea</taxon>
        <taxon>Multicrustacea</taxon>
        <taxon>Hexanauplia</taxon>
        <taxon>Copepoda</taxon>
        <taxon>Siphonostomatoida</taxon>
        <taxon>Caligidae</taxon>
        <taxon>Lepeophtheirus</taxon>
    </lineage>
</organism>
<evidence type="ECO:0000313" key="1">
    <source>
        <dbReference type="EMBL" id="CAF2798455.1"/>
    </source>
</evidence>
<proteinExistence type="predicted"/>
<reference evidence="1" key="1">
    <citation type="submission" date="2021-02" db="EMBL/GenBank/DDBJ databases">
        <authorList>
            <person name="Bekaert M."/>
        </authorList>
    </citation>
    <scope>NUCLEOTIDE SEQUENCE</scope>
    <source>
        <strain evidence="1">IoA-00</strain>
    </source>
</reference>
<accession>A0A7R8CIU9</accession>
<dbReference type="EMBL" id="HG994589">
    <property type="protein sequence ID" value="CAF2798455.1"/>
    <property type="molecule type" value="Genomic_DNA"/>
</dbReference>
<dbReference type="Proteomes" id="UP000675881">
    <property type="component" value="Chromosome 10"/>
</dbReference>
<evidence type="ECO:0000313" key="2">
    <source>
        <dbReference type="Proteomes" id="UP000675881"/>
    </source>
</evidence>
<sequence>MSHESHLLNLENRYFKQYEKISPLHENSFLSSNSTKNIVLTSIQIPLHNAFLLDLSQGNTTGNVVDNINSKTDTDTEFQGMEIQETKSLSSNKETEVFEKILDAPPEMEMY</sequence>
<gene>
    <name evidence="1" type="ORF">LSAA_2668</name>
</gene>
<dbReference type="AlphaFoldDB" id="A0A7R8CIU9"/>
<name>A0A7R8CIU9_LEPSM</name>
<keyword evidence="2" id="KW-1185">Reference proteome</keyword>